<dbReference type="AlphaFoldDB" id="A0A4Y3V9S7"/>
<name>A0A4Y3V9S7_9ACTN</name>
<dbReference type="SUPFAM" id="SSF53474">
    <property type="entry name" value="alpha/beta-Hydrolases"/>
    <property type="match status" value="1"/>
</dbReference>
<protein>
    <submittedName>
        <fullName evidence="2">Uncharacterized protein</fullName>
    </submittedName>
</protein>
<keyword evidence="3" id="KW-1185">Reference proteome</keyword>
<dbReference type="Gene3D" id="3.40.50.1820">
    <property type="entry name" value="alpha/beta hydrolase"/>
    <property type="match status" value="1"/>
</dbReference>
<comment type="caution">
    <text evidence="2">The sequence shown here is derived from an EMBL/GenBank/DDBJ whole genome shotgun (WGS) entry which is preliminary data.</text>
</comment>
<feature type="compositionally biased region" description="Basic residues" evidence="1">
    <location>
        <begin position="49"/>
        <end position="59"/>
    </location>
</feature>
<proteinExistence type="predicted"/>
<dbReference type="InterPro" id="IPR029058">
    <property type="entry name" value="AB_hydrolase_fold"/>
</dbReference>
<dbReference type="Proteomes" id="UP000317881">
    <property type="component" value="Unassembled WGS sequence"/>
</dbReference>
<gene>
    <name evidence="2" type="ORF">SSP24_00540</name>
</gene>
<evidence type="ECO:0000313" key="2">
    <source>
        <dbReference type="EMBL" id="GEC02399.1"/>
    </source>
</evidence>
<feature type="region of interest" description="Disordered" evidence="1">
    <location>
        <begin position="35"/>
        <end position="59"/>
    </location>
</feature>
<dbReference type="EMBL" id="BJND01000002">
    <property type="protein sequence ID" value="GEC02399.1"/>
    <property type="molecule type" value="Genomic_DNA"/>
</dbReference>
<evidence type="ECO:0000313" key="3">
    <source>
        <dbReference type="Proteomes" id="UP000317881"/>
    </source>
</evidence>
<evidence type="ECO:0000256" key="1">
    <source>
        <dbReference type="SAM" id="MobiDB-lite"/>
    </source>
</evidence>
<accession>A0A4Y3V9S7</accession>
<reference evidence="2 3" key="1">
    <citation type="submission" date="2019-06" db="EMBL/GenBank/DDBJ databases">
        <title>Whole genome shotgun sequence of Streptomyces spinoverrucosus NBRC 14228.</title>
        <authorList>
            <person name="Hosoyama A."/>
            <person name="Uohara A."/>
            <person name="Ohji S."/>
            <person name="Ichikawa N."/>
        </authorList>
    </citation>
    <scope>NUCLEOTIDE SEQUENCE [LARGE SCALE GENOMIC DNA]</scope>
    <source>
        <strain evidence="2 3">NBRC 14228</strain>
    </source>
</reference>
<dbReference type="RefSeq" id="WP_218037058.1">
    <property type="nucleotide sequence ID" value="NZ_BJND01000002.1"/>
</dbReference>
<organism evidence="2 3">
    <name type="scientific">Streptomyces spinoverrucosus</name>
    <dbReference type="NCBI Taxonomy" id="284043"/>
    <lineage>
        <taxon>Bacteria</taxon>
        <taxon>Bacillati</taxon>
        <taxon>Actinomycetota</taxon>
        <taxon>Actinomycetes</taxon>
        <taxon>Kitasatosporales</taxon>
        <taxon>Streptomycetaceae</taxon>
        <taxon>Streptomyces</taxon>
    </lineage>
</organism>
<sequence length="59" mass="6253">MAVDLPGFGRTPGPPGPLDVHGLSLALADWLRATGRGPAPLVADSTPARRTRERRARQP</sequence>